<gene>
    <name evidence="3" type="primary">dpcd_1</name>
    <name evidence="6" type="synonym">dpcd_0</name>
    <name evidence="3" type="ORF">CM83_48045</name>
    <name evidence="6" type="ORF">g.43255</name>
    <name evidence="5" type="ORF">g.43256</name>
</gene>
<dbReference type="EMBL" id="GDHC01013963">
    <property type="protein sequence ID" value="JAQ04666.1"/>
    <property type="molecule type" value="Transcribed_RNA"/>
</dbReference>
<evidence type="ECO:0000313" key="3">
    <source>
        <dbReference type="EMBL" id="JAG42987.1"/>
    </source>
</evidence>
<dbReference type="EMBL" id="GDHC01011343">
    <property type="protein sequence ID" value="JAQ07286.1"/>
    <property type="molecule type" value="Transcribed_RNA"/>
</dbReference>
<evidence type="ECO:0000256" key="1">
    <source>
        <dbReference type="ARBA" id="ARBA00010597"/>
    </source>
</evidence>
<dbReference type="PRINTS" id="PR02065">
    <property type="entry name" value="PROTEINDPCD"/>
</dbReference>
<reference evidence="3" key="1">
    <citation type="journal article" date="2014" name="PLoS ONE">
        <title>Transcriptome-Based Identification of ABC Transporters in the Western Tarnished Plant Bug Lygus hesperus.</title>
        <authorList>
            <person name="Hull J.J."/>
            <person name="Chaney K."/>
            <person name="Geib S.M."/>
            <person name="Fabrick J.A."/>
            <person name="Brent C.S."/>
            <person name="Walsh D."/>
            <person name="Lavine L.C."/>
        </authorList>
    </citation>
    <scope>NUCLEOTIDE SEQUENCE</scope>
</reference>
<dbReference type="AlphaFoldDB" id="A0A0A9ZCI3"/>
<dbReference type="InterPro" id="IPR026224">
    <property type="entry name" value="DPCD"/>
</dbReference>
<dbReference type="EMBL" id="GBHO01000617">
    <property type="protein sequence ID" value="JAG42987.1"/>
    <property type="molecule type" value="Transcribed_RNA"/>
</dbReference>
<protein>
    <recommendedName>
        <fullName evidence="2">Protein DPCD</fullName>
    </recommendedName>
</protein>
<organism evidence="3">
    <name type="scientific">Lygus hesperus</name>
    <name type="common">Western plant bug</name>
    <dbReference type="NCBI Taxonomy" id="30085"/>
    <lineage>
        <taxon>Eukaryota</taxon>
        <taxon>Metazoa</taxon>
        <taxon>Ecdysozoa</taxon>
        <taxon>Arthropoda</taxon>
        <taxon>Hexapoda</taxon>
        <taxon>Insecta</taxon>
        <taxon>Pterygota</taxon>
        <taxon>Neoptera</taxon>
        <taxon>Paraneoptera</taxon>
        <taxon>Hemiptera</taxon>
        <taxon>Heteroptera</taxon>
        <taxon>Panheteroptera</taxon>
        <taxon>Cimicomorpha</taxon>
        <taxon>Miridae</taxon>
        <taxon>Mirini</taxon>
        <taxon>Lygus</taxon>
    </lineage>
</organism>
<reference evidence="4" key="3">
    <citation type="submission" date="2014-09" db="EMBL/GenBank/DDBJ databases">
        <authorList>
            <person name="Magalhaes I.L.F."/>
            <person name="Oliveira U."/>
            <person name="Santos F.R."/>
            <person name="Vidigal T.H.D.A."/>
            <person name="Brescovit A.D."/>
            <person name="Santos A.J."/>
        </authorList>
    </citation>
    <scope>NUCLEOTIDE SEQUENCE</scope>
</reference>
<name>A0A0A9ZCI3_LYGHE</name>
<reference evidence="3" key="2">
    <citation type="submission" date="2014-07" db="EMBL/GenBank/DDBJ databases">
        <authorList>
            <person name="Hull J."/>
        </authorList>
    </citation>
    <scope>NUCLEOTIDE SEQUENCE</scope>
</reference>
<dbReference type="Pfam" id="PF14913">
    <property type="entry name" value="DPCD"/>
    <property type="match status" value="1"/>
</dbReference>
<dbReference type="PANTHER" id="PTHR31921:SF1">
    <property type="entry name" value="PROTEIN DPCD"/>
    <property type="match status" value="1"/>
</dbReference>
<evidence type="ECO:0000313" key="5">
    <source>
        <dbReference type="EMBL" id="JAQ04666.1"/>
    </source>
</evidence>
<reference evidence="5" key="4">
    <citation type="journal article" date="2016" name="Gigascience">
        <title>De novo construction of an expanded transcriptome assembly for the western tarnished plant bug, Lygus hesperus.</title>
        <authorList>
            <person name="Tassone E.E."/>
            <person name="Geib S.M."/>
            <person name="Hall B."/>
            <person name="Fabrick J.A."/>
            <person name="Brent C.S."/>
            <person name="Hull J.J."/>
        </authorList>
    </citation>
    <scope>NUCLEOTIDE SEQUENCE</scope>
</reference>
<proteinExistence type="inferred from homology"/>
<dbReference type="EMBL" id="GBRD01003625">
    <property type="protein sequence ID" value="JAG62196.1"/>
    <property type="molecule type" value="Transcribed_RNA"/>
</dbReference>
<evidence type="ECO:0000313" key="4">
    <source>
        <dbReference type="EMBL" id="JAG62196.1"/>
    </source>
</evidence>
<accession>A0A0A9ZCI3</accession>
<evidence type="ECO:0000256" key="2">
    <source>
        <dbReference type="ARBA" id="ARBA00020330"/>
    </source>
</evidence>
<sequence>MTLESNLANMSISGGSIPWLEKVKSAEKTCIIQDGKRKVHYKFDENEEMAEEYNMQTDVLVRRAWRRRGALKKDSDWEVELGDPEPMAVQNSGGGIGLMEANNMPYVVKRITRGNIEWRIRNLHYPLETYSVTATPSENCITVRTTNKKYFKKLFVPELERVGLVPKQENISFAHNLNVLIIMYKKPPEVLQAEQAVLAMIKSVKTIKNPDELPCNPS</sequence>
<comment type="similarity">
    <text evidence="1">Belongs to the DPCD family.</text>
</comment>
<dbReference type="PANTHER" id="PTHR31921">
    <property type="entry name" value="PROTEIN DPCD"/>
    <property type="match status" value="1"/>
</dbReference>
<evidence type="ECO:0000313" key="6">
    <source>
        <dbReference type="EMBL" id="JAQ07286.1"/>
    </source>
</evidence>